<dbReference type="Proteomes" id="UP001322277">
    <property type="component" value="Chromosome 9"/>
</dbReference>
<organism evidence="2 3">
    <name type="scientific">Colletotrichum destructivum</name>
    <dbReference type="NCBI Taxonomy" id="34406"/>
    <lineage>
        <taxon>Eukaryota</taxon>
        <taxon>Fungi</taxon>
        <taxon>Dikarya</taxon>
        <taxon>Ascomycota</taxon>
        <taxon>Pezizomycotina</taxon>
        <taxon>Sordariomycetes</taxon>
        <taxon>Hypocreomycetidae</taxon>
        <taxon>Glomerellales</taxon>
        <taxon>Glomerellaceae</taxon>
        <taxon>Colletotrichum</taxon>
        <taxon>Colletotrichum destructivum species complex</taxon>
    </lineage>
</organism>
<keyword evidence="3" id="KW-1185">Reference proteome</keyword>
<dbReference type="EMBL" id="CP137313">
    <property type="protein sequence ID" value="WQF89083.1"/>
    <property type="molecule type" value="Genomic_DNA"/>
</dbReference>
<dbReference type="RefSeq" id="XP_062786304.1">
    <property type="nucleotide sequence ID" value="XM_062930253.1"/>
</dbReference>
<name>A0AAX4J0J9_9PEZI</name>
<evidence type="ECO:0000313" key="2">
    <source>
        <dbReference type="EMBL" id="WQF89083.1"/>
    </source>
</evidence>
<dbReference type="KEGG" id="cdet:87950597"/>
<dbReference type="GeneID" id="87950597"/>
<accession>A0AAX4J0J9</accession>
<protein>
    <submittedName>
        <fullName evidence="2">Uncharacterized protein</fullName>
    </submittedName>
</protein>
<feature type="compositionally biased region" description="Low complexity" evidence="1">
    <location>
        <begin position="44"/>
        <end position="54"/>
    </location>
</feature>
<feature type="region of interest" description="Disordered" evidence="1">
    <location>
        <begin position="142"/>
        <end position="196"/>
    </location>
</feature>
<feature type="region of interest" description="Disordered" evidence="1">
    <location>
        <begin position="19"/>
        <end position="62"/>
    </location>
</feature>
<sequence>MSTARDEAKAKALTGGWASGQVCRMSGKRRSRHPSSPARRHRPSISISITPSRPNGNRGMRNNLQYHSKEQLCCNQLADCPNCAAVPGSLVAAPGVTYDQENGPEPQSSRLSLSLSLFLPLLHSLIRLENVIFQAYAGRGEDSTGTLPAWQPIQRPTACSRSEEDDGGPKGGMGDGRRAVPGEGGYGTRSASSTPI</sequence>
<evidence type="ECO:0000256" key="1">
    <source>
        <dbReference type="SAM" id="MobiDB-lite"/>
    </source>
</evidence>
<reference evidence="3" key="1">
    <citation type="journal article" date="2023" name="bioRxiv">
        <title>Complete genome of the Medicago anthracnose fungus, Colletotrichum destructivum, reveals a mini-chromosome-like region within a core chromosome.</title>
        <authorList>
            <person name="Lapalu N."/>
            <person name="Simon A."/>
            <person name="Lu A."/>
            <person name="Plaumann P.-L."/>
            <person name="Amselem J."/>
            <person name="Pigne S."/>
            <person name="Auger A."/>
            <person name="Koch C."/>
            <person name="Dallery J.-F."/>
            <person name="O'Connell R.J."/>
        </authorList>
    </citation>
    <scope>NUCLEOTIDE SEQUENCE [LARGE SCALE GENOMIC DNA]</scope>
    <source>
        <strain evidence="3">CBS 520.97</strain>
    </source>
</reference>
<gene>
    <name evidence="2" type="ORF">CDEST_14097</name>
</gene>
<proteinExistence type="predicted"/>
<feature type="compositionally biased region" description="Basic residues" evidence="1">
    <location>
        <begin position="26"/>
        <end position="43"/>
    </location>
</feature>
<evidence type="ECO:0000313" key="3">
    <source>
        <dbReference type="Proteomes" id="UP001322277"/>
    </source>
</evidence>
<dbReference type="AlphaFoldDB" id="A0AAX4J0J9"/>